<comment type="caution">
    <text evidence="1">The sequence shown here is derived from an EMBL/GenBank/DDBJ whole genome shotgun (WGS) entry which is preliminary data.</text>
</comment>
<accession>A0A7C8HZ54</accession>
<sequence length="350" mass="40030">MAIDPKYVNMSVEIDDIALALYMLAMETVREESKGKDAGPPIELKSFQLAKIIEQIDIKVHDLHTKIRYWNGTLPQEQTEYILRELQEDEITQPSVAELSQEISDLAYPIALISDEVAWEEKRRGHSGAIFRTLNEAALAIALIVDADKEKSKQEHPKWLERWEKHGKGRKYELRSITTDGMNGHDLADHLEKLALSIRTVAHILARKQDILSHSGDFYRELANNASKWCTKASELCQQFSDLYGEKFVADDSDDTTIEKRKEFVELTERELELAGLLSDYGIELSAIAMSIGETEKKHLRADRVFDLLKQVLMCIAGRASDVQSRMIYDTQKKRKELGMDEKPIKKAWP</sequence>
<gene>
    <name evidence="1" type="ORF">BDV95DRAFT_651950</name>
</gene>
<protein>
    <submittedName>
        <fullName evidence="1">Uncharacterized protein</fullName>
    </submittedName>
</protein>
<evidence type="ECO:0000313" key="2">
    <source>
        <dbReference type="Proteomes" id="UP000481861"/>
    </source>
</evidence>
<proteinExistence type="predicted"/>
<evidence type="ECO:0000313" key="1">
    <source>
        <dbReference type="EMBL" id="KAF2865834.1"/>
    </source>
</evidence>
<dbReference type="Proteomes" id="UP000481861">
    <property type="component" value="Unassembled WGS sequence"/>
</dbReference>
<keyword evidence="2" id="KW-1185">Reference proteome</keyword>
<reference evidence="1 2" key="1">
    <citation type="submission" date="2020-01" db="EMBL/GenBank/DDBJ databases">
        <authorList>
            <consortium name="DOE Joint Genome Institute"/>
            <person name="Haridas S."/>
            <person name="Albert R."/>
            <person name="Binder M."/>
            <person name="Bloem J."/>
            <person name="Labutti K."/>
            <person name="Salamov A."/>
            <person name="Andreopoulos B."/>
            <person name="Baker S.E."/>
            <person name="Barry K."/>
            <person name="Bills G."/>
            <person name="Bluhm B.H."/>
            <person name="Cannon C."/>
            <person name="Castanera R."/>
            <person name="Culley D.E."/>
            <person name="Daum C."/>
            <person name="Ezra D."/>
            <person name="Gonzalez J.B."/>
            <person name="Henrissat B."/>
            <person name="Kuo A."/>
            <person name="Liang C."/>
            <person name="Lipzen A."/>
            <person name="Lutzoni F."/>
            <person name="Magnuson J."/>
            <person name="Mondo S."/>
            <person name="Nolan M."/>
            <person name="Ohm R."/>
            <person name="Pangilinan J."/>
            <person name="Park H.-J.H."/>
            <person name="Ramirez L."/>
            <person name="Alfaro M."/>
            <person name="Sun H."/>
            <person name="Tritt A."/>
            <person name="Yoshinaga Y."/>
            <person name="Zwiers L.-H.L."/>
            <person name="Turgeon B.G."/>
            <person name="Goodwin S.B."/>
            <person name="Spatafora J.W."/>
            <person name="Crous P.W."/>
            <person name="Grigoriev I.V."/>
        </authorList>
    </citation>
    <scope>NUCLEOTIDE SEQUENCE [LARGE SCALE GENOMIC DNA]</scope>
    <source>
        <strain evidence="1 2">CBS 611.86</strain>
    </source>
</reference>
<dbReference type="AlphaFoldDB" id="A0A7C8HZ54"/>
<name>A0A7C8HZ54_9PLEO</name>
<dbReference type="EMBL" id="JAADJZ010000031">
    <property type="protein sequence ID" value="KAF2865834.1"/>
    <property type="molecule type" value="Genomic_DNA"/>
</dbReference>
<organism evidence="1 2">
    <name type="scientific">Massariosphaeria phaeospora</name>
    <dbReference type="NCBI Taxonomy" id="100035"/>
    <lineage>
        <taxon>Eukaryota</taxon>
        <taxon>Fungi</taxon>
        <taxon>Dikarya</taxon>
        <taxon>Ascomycota</taxon>
        <taxon>Pezizomycotina</taxon>
        <taxon>Dothideomycetes</taxon>
        <taxon>Pleosporomycetidae</taxon>
        <taxon>Pleosporales</taxon>
        <taxon>Pleosporales incertae sedis</taxon>
        <taxon>Massariosphaeria</taxon>
    </lineage>
</organism>